<proteinExistence type="predicted"/>
<dbReference type="Proteomes" id="UP000236742">
    <property type="component" value="Unassembled WGS sequence"/>
</dbReference>
<keyword evidence="2" id="KW-1185">Reference proteome</keyword>
<dbReference type="OrthoDB" id="158131at2"/>
<dbReference type="AlphaFoldDB" id="A0A1H5ZLD4"/>
<organism evidence="1 2">
    <name type="scientific">Jhaorihella thermophila</name>
    <dbReference type="NCBI Taxonomy" id="488547"/>
    <lineage>
        <taxon>Bacteria</taxon>
        <taxon>Pseudomonadati</taxon>
        <taxon>Pseudomonadota</taxon>
        <taxon>Alphaproteobacteria</taxon>
        <taxon>Rhodobacterales</taxon>
        <taxon>Paracoccaceae</taxon>
        <taxon>Jhaorihella</taxon>
    </lineage>
</organism>
<dbReference type="RefSeq" id="WP_104009474.1">
    <property type="nucleotide sequence ID" value="NZ_FNVD01000044.1"/>
</dbReference>
<sequence length="310" mass="35210">MSRAKVKFQDLVHSTIKNDGELVGLLPVVEKEILHYDILNAMHQRGYFKHLVFQGETCLRLIYGSNRFSEDLDFVGGVDFDQSVVDGLADTISSYLTARYGLSVRVKAPKKKESEGGVNVSAWQISIETAPERRDLPRQRIKLEIANVSAQTKTVRQLLKNYEHLPPSMTGLLVPVETPVEILADKLVSLPAVTSHIRHRDIWDIGFLVQTYNKEAKTISSEMIQKKIEEYGIPDFEEKLSSRIESLSEAIQSNAFDSEIRRFLPQSVLNRTLDQDGFKLFLSDTVSAALNNVRNLLYSNQNEQQPIFRM</sequence>
<dbReference type="InterPro" id="IPR014942">
    <property type="entry name" value="AbiEii"/>
</dbReference>
<evidence type="ECO:0000313" key="1">
    <source>
        <dbReference type="EMBL" id="SEG36176.1"/>
    </source>
</evidence>
<evidence type="ECO:0000313" key="2">
    <source>
        <dbReference type="Proteomes" id="UP000236742"/>
    </source>
</evidence>
<dbReference type="Pfam" id="PF08843">
    <property type="entry name" value="AbiEii"/>
    <property type="match status" value="1"/>
</dbReference>
<reference evidence="1 2" key="1">
    <citation type="submission" date="2016-10" db="EMBL/GenBank/DDBJ databases">
        <authorList>
            <person name="de Groot N.N."/>
        </authorList>
    </citation>
    <scope>NUCLEOTIDE SEQUENCE [LARGE SCALE GENOMIC DNA]</scope>
    <source>
        <strain evidence="1 2">DSM 23413</strain>
    </source>
</reference>
<dbReference type="EMBL" id="FNVD01000044">
    <property type="protein sequence ID" value="SEG36176.1"/>
    <property type="molecule type" value="Genomic_DNA"/>
</dbReference>
<keyword evidence="1" id="KW-0808">Transferase</keyword>
<dbReference type="GO" id="GO:0016740">
    <property type="term" value="F:transferase activity"/>
    <property type="evidence" value="ECO:0007669"/>
    <property type="project" value="UniProtKB-KW"/>
</dbReference>
<dbReference type="Gene3D" id="3.10.450.620">
    <property type="entry name" value="JHP933, nucleotidyltransferase-like core domain"/>
    <property type="match status" value="1"/>
</dbReference>
<protein>
    <submittedName>
        <fullName evidence="1">Nucleotidyl transferase AbiEii toxin, Type IV TA system</fullName>
    </submittedName>
</protein>
<name>A0A1H5ZLD4_9RHOB</name>
<accession>A0A1H5ZLD4</accession>
<gene>
    <name evidence="1" type="ORF">SAMN05421751_1443</name>
</gene>